<dbReference type="PANTHER" id="PTHR31985:SF273">
    <property type="entry name" value="ETHYLENE-RESPONSIVE TRANSCRIPTION FACTOR ERF017"/>
    <property type="match status" value="1"/>
</dbReference>
<comment type="subcellular location">
    <subcellularLocation>
        <location evidence="1">Nucleus</location>
    </subcellularLocation>
</comment>
<dbReference type="GO" id="GO:0005634">
    <property type="term" value="C:nucleus"/>
    <property type="evidence" value="ECO:0007669"/>
    <property type="project" value="UniProtKB-SubCell"/>
</dbReference>
<evidence type="ECO:0000256" key="4">
    <source>
        <dbReference type="ARBA" id="ARBA00023159"/>
    </source>
</evidence>
<dbReference type="AlphaFoldDB" id="D5ADJ9"/>
<keyword evidence="6" id="KW-0539">Nucleus</keyword>
<keyword evidence="2" id="KW-0805">Transcription regulation</keyword>
<evidence type="ECO:0000256" key="6">
    <source>
        <dbReference type="ARBA" id="ARBA00023242"/>
    </source>
</evidence>
<comment type="similarity">
    <text evidence="7">Belongs to the AP2/ERF transcription factor family. ERF subfamily.</text>
</comment>
<organism evidence="10">
    <name type="scientific">Picea sitchensis</name>
    <name type="common">Sitka spruce</name>
    <name type="synonym">Pinus sitchensis</name>
    <dbReference type="NCBI Taxonomy" id="3332"/>
    <lineage>
        <taxon>Eukaryota</taxon>
        <taxon>Viridiplantae</taxon>
        <taxon>Streptophyta</taxon>
        <taxon>Embryophyta</taxon>
        <taxon>Tracheophyta</taxon>
        <taxon>Spermatophyta</taxon>
        <taxon>Pinopsida</taxon>
        <taxon>Pinidae</taxon>
        <taxon>Conifers I</taxon>
        <taxon>Pinales</taxon>
        <taxon>Pinaceae</taxon>
        <taxon>Picea</taxon>
    </lineage>
</organism>
<evidence type="ECO:0000259" key="9">
    <source>
        <dbReference type="PROSITE" id="PS51032"/>
    </source>
</evidence>
<evidence type="ECO:0000256" key="1">
    <source>
        <dbReference type="ARBA" id="ARBA00004123"/>
    </source>
</evidence>
<evidence type="ECO:0000256" key="8">
    <source>
        <dbReference type="SAM" id="MobiDB-lite"/>
    </source>
</evidence>
<evidence type="ECO:0000313" key="10">
    <source>
        <dbReference type="EMBL" id="ADE77618.1"/>
    </source>
</evidence>
<dbReference type="SUPFAM" id="SSF54171">
    <property type="entry name" value="DNA-binding domain"/>
    <property type="match status" value="1"/>
</dbReference>
<protein>
    <recommendedName>
        <fullName evidence="9">AP2/ERF domain-containing protein</fullName>
    </recommendedName>
</protein>
<dbReference type="SMART" id="SM00380">
    <property type="entry name" value="AP2"/>
    <property type="match status" value="1"/>
</dbReference>
<evidence type="ECO:0000256" key="5">
    <source>
        <dbReference type="ARBA" id="ARBA00023163"/>
    </source>
</evidence>
<dbReference type="PROSITE" id="PS51032">
    <property type="entry name" value="AP2_ERF"/>
    <property type="match status" value="1"/>
</dbReference>
<keyword evidence="4" id="KW-0010">Activator</keyword>
<reference evidence="10" key="1">
    <citation type="submission" date="2010-04" db="EMBL/GenBank/DDBJ databases">
        <authorList>
            <person name="Reid K.E."/>
            <person name="Liao N."/>
            <person name="Chan S."/>
            <person name="Docking R."/>
            <person name="Taylor G."/>
            <person name="Moore R."/>
            <person name="Mayo M."/>
            <person name="Munro S."/>
            <person name="King J."/>
            <person name="Yanchuk A."/>
            <person name="Holt R."/>
            <person name="Jones S."/>
            <person name="Marra M."/>
            <person name="Ritland C.E."/>
            <person name="Ritland K."/>
            <person name="Bohlmann J."/>
        </authorList>
    </citation>
    <scope>NUCLEOTIDE SEQUENCE</scope>
    <source>
        <tissue evidence="10">Bud</tissue>
    </source>
</reference>
<feature type="region of interest" description="Disordered" evidence="8">
    <location>
        <begin position="87"/>
        <end position="108"/>
    </location>
</feature>
<dbReference type="GO" id="GO:0003700">
    <property type="term" value="F:DNA-binding transcription factor activity"/>
    <property type="evidence" value="ECO:0007669"/>
    <property type="project" value="InterPro"/>
</dbReference>
<dbReference type="InterPro" id="IPR001471">
    <property type="entry name" value="AP2/ERF_dom"/>
</dbReference>
<dbReference type="InterPro" id="IPR051032">
    <property type="entry name" value="AP2/ERF_TF_ERF_subfamily"/>
</dbReference>
<sequence>MRKWGSWVSEIRMPKTREKIWLGSYKTAEQAARAYDAAVYCLRGPNAKFNFPDSVYSIPSVSSLTRQQIQVAAAKYALGEIPSTSPSVQNIKNNNQKAREKPASQSQPSLVSETAWPCDSQQISKAQDLGFWETPFYGNCGLNLEKIPSIEEASVWEFIPTSQEEQQEGCIFSDPTDLWNFETFELF</sequence>
<dbReference type="PANTHER" id="PTHR31985">
    <property type="entry name" value="ETHYLENE-RESPONSIVE TRANSCRIPTION FACTOR ERF042-RELATED"/>
    <property type="match status" value="1"/>
</dbReference>
<name>D5ADJ9_PICSI</name>
<dbReference type="EMBL" id="BT124364">
    <property type="protein sequence ID" value="ADE77618.1"/>
    <property type="molecule type" value="mRNA"/>
</dbReference>
<feature type="compositionally biased region" description="Polar residues" evidence="8">
    <location>
        <begin position="87"/>
        <end position="96"/>
    </location>
</feature>
<accession>D5ADJ9</accession>
<keyword evidence="3" id="KW-0238">DNA-binding</keyword>
<evidence type="ECO:0000256" key="7">
    <source>
        <dbReference type="ARBA" id="ARBA00024343"/>
    </source>
</evidence>
<dbReference type="CDD" id="cd00018">
    <property type="entry name" value="AP2"/>
    <property type="match status" value="1"/>
</dbReference>
<evidence type="ECO:0000256" key="2">
    <source>
        <dbReference type="ARBA" id="ARBA00023015"/>
    </source>
</evidence>
<keyword evidence="5" id="KW-0804">Transcription</keyword>
<feature type="domain" description="AP2/ERF" evidence="9">
    <location>
        <begin position="1"/>
        <end position="52"/>
    </location>
</feature>
<evidence type="ECO:0000256" key="3">
    <source>
        <dbReference type="ARBA" id="ARBA00023125"/>
    </source>
</evidence>
<proteinExistence type="evidence at transcript level"/>
<dbReference type="InterPro" id="IPR036955">
    <property type="entry name" value="AP2/ERF_dom_sf"/>
</dbReference>
<dbReference type="Gene3D" id="3.30.730.10">
    <property type="entry name" value="AP2/ERF domain"/>
    <property type="match status" value="1"/>
</dbReference>
<dbReference type="InterPro" id="IPR016177">
    <property type="entry name" value="DNA-bd_dom_sf"/>
</dbReference>
<dbReference type="GO" id="GO:0003677">
    <property type="term" value="F:DNA binding"/>
    <property type="evidence" value="ECO:0007669"/>
    <property type="project" value="UniProtKB-KW"/>
</dbReference>